<evidence type="ECO:0000259" key="4">
    <source>
        <dbReference type="PROSITE" id="PS50404"/>
    </source>
</evidence>
<gene>
    <name evidence="6" type="ORF">JCGZ_06271</name>
</gene>
<sequence>MADEVVLLAAKFTRFGERVKIALAEKGIKYEFKEEDLNNKSPLLLEMNPVHKQIPVLIHNGKPICESMIIIQYIDEVWIDGAPLLPSDPYQRAQARFWADYIDKKIYPNARMLWNSEGEVKETYTKNLIESFQTLERELGDKPFFAGESFGYVDVALVPFYSIFYTIEIFGNFSMTVECPKIVEWAARCLEKETVSKSIADPLQYYEAITRMLKKD</sequence>
<evidence type="ECO:0000256" key="1">
    <source>
        <dbReference type="ARBA" id="ARBA00022679"/>
    </source>
</evidence>
<dbReference type="EC" id="2.5.1.18" evidence="3"/>
<proteinExistence type="inferred from homology"/>
<keyword evidence="3" id="KW-0963">Cytoplasm</keyword>
<dbReference type="KEGG" id="jcu:105634978"/>
<dbReference type="GO" id="GO:0004364">
    <property type="term" value="F:glutathione transferase activity"/>
    <property type="evidence" value="ECO:0007669"/>
    <property type="project" value="UniProtKB-UniRule"/>
</dbReference>
<comment type="catalytic activity">
    <reaction evidence="2 3">
        <text>RX + glutathione = an S-substituted glutathione + a halide anion + H(+)</text>
        <dbReference type="Rhea" id="RHEA:16437"/>
        <dbReference type="ChEBI" id="CHEBI:15378"/>
        <dbReference type="ChEBI" id="CHEBI:16042"/>
        <dbReference type="ChEBI" id="CHEBI:17792"/>
        <dbReference type="ChEBI" id="CHEBI:57925"/>
        <dbReference type="ChEBI" id="CHEBI:90779"/>
        <dbReference type="EC" id="2.5.1.18"/>
    </reaction>
</comment>
<dbReference type="GO" id="GO:0005829">
    <property type="term" value="C:cytosol"/>
    <property type="evidence" value="ECO:0007669"/>
    <property type="project" value="UniProtKB-SubCell"/>
</dbReference>
<reference evidence="6 7" key="1">
    <citation type="journal article" date="2014" name="PLoS ONE">
        <title>Global Analysis of Gene Expression Profiles in Physic Nut (Jatropha curcas L.) Seedlings Exposed to Salt Stress.</title>
        <authorList>
            <person name="Zhang L."/>
            <person name="Zhang C."/>
            <person name="Wu P."/>
            <person name="Chen Y."/>
            <person name="Li M."/>
            <person name="Jiang H."/>
            <person name="Wu G."/>
        </authorList>
    </citation>
    <scope>NUCLEOTIDE SEQUENCE [LARGE SCALE GENOMIC DNA]</scope>
    <source>
        <strain evidence="7">cv. GZQX0401</strain>
        <tissue evidence="6">Young leaves</tissue>
    </source>
</reference>
<accession>A0A067KYB0</accession>
<evidence type="ECO:0000259" key="5">
    <source>
        <dbReference type="PROSITE" id="PS50405"/>
    </source>
</evidence>
<dbReference type="FunFam" id="1.20.1050.10:FF:000018">
    <property type="entry name" value="Glutathione S-transferase U20"/>
    <property type="match status" value="1"/>
</dbReference>
<feature type="domain" description="GST N-terminal" evidence="4">
    <location>
        <begin position="3"/>
        <end position="82"/>
    </location>
</feature>
<dbReference type="SFLD" id="SFLDS00019">
    <property type="entry name" value="Glutathione_Transferase_(cytos"/>
    <property type="match status" value="1"/>
</dbReference>
<evidence type="ECO:0000256" key="3">
    <source>
        <dbReference type="RuleBase" id="RU369102"/>
    </source>
</evidence>
<comment type="function">
    <text evidence="3">Is involved in the conjugation of reduced glutathione to a wide number of exogenous and endogenous hydrophobic electrophiles.</text>
</comment>
<protein>
    <recommendedName>
        <fullName evidence="3">Glutathione S-transferase</fullName>
        <ecNumber evidence="3">2.5.1.18</ecNumber>
    </recommendedName>
</protein>
<dbReference type="GO" id="GO:0006749">
    <property type="term" value="P:glutathione metabolic process"/>
    <property type="evidence" value="ECO:0007669"/>
    <property type="project" value="InterPro"/>
</dbReference>
<dbReference type="InterPro" id="IPR004045">
    <property type="entry name" value="Glutathione_S-Trfase_N"/>
</dbReference>
<dbReference type="CDD" id="cd03185">
    <property type="entry name" value="GST_C_Tau"/>
    <property type="match status" value="1"/>
</dbReference>
<organism evidence="6 7">
    <name type="scientific">Jatropha curcas</name>
    <name type="common">Barbados nut</name>
    <dbReference type="NCBI Taxonomy" id="180498"/>
    <lineage>
        <taxon>Eukaryota</taxon>
        <taxon>Viridiplantae</taxon>
        <taxon>Streptophyta</taxon>
        <taxon>Embryophyta</taxon>
        <taxon>Tracheophyta</taxon>
        <taxon>Spermatophyta</taxon>
        <taxon>Magnoliopsida</taxon>
        <taxon>eudicotyledons</taxon>
        <taxon>Gunneridae</taxon>
        <taxon>Pentapetalae</taxon>
        <taxon>rosids</taxon>
        <taxon>fabids</taxon>
        <taxon>Malpighiales</taxon>
        <taxon>Euphorbiaceae</taxon>
        <taxon>Crotonoideae</taxon>
        <taxon>Jatropheae</taxon>
        <taxon>Jatropha</taxon>
    </lineage>
</organism>
<dbReference type="InterPro" id="IPR045073">
    <property type="entry name" value="Omega/Tau-like"/>
</dbReference>
<evidence type="ECO:0000256" key="2">
    <source>
        <dbReference type="ARBA" id="ARBA00047960"/>
    </source>
</evidence>
<dbReference type="STRING" id="180498.A0A067KYB0"/>
<dbReference type="PROSITE" id="PS50405">
    <property type="entry name" value="GST_CTER"/>
    <property type="match status" value="1"/>
</dbReference>
<dbReference type="CDD" id="cd03058">
    <property type="entry name" value="GST_N_Tau"/>
    <property type="match status" value="1"/>
</dbReference>
<dbReference type="Proteomes" id="UP000027138">
    <property type="component" value="Unassembled WGS sequence"/>
</dbReference>
<dbReference type="SUPFAM" id="SSF52833">
    <property type="entry name" value="Thioredoxin-like"/>
    <property type="match status" value="1"/>
</dbReference>
<comment type="similarity">
    <text evidence="3">Belongs to the GST superfamily.</text>
</comment>
<dbReference type="FunFam" id="3.40.30.10:FF:000014">
    <property type="entry name" value="Tau class glutathione S-transferase"/>
    <property type="match status" value="1"/>
</dbReference>
<dbReference type="Pfam" id="PF13410">
    <property type="entry name" value="GST_C_2"/>
    <property type="match status" value="1"/>
</dbReference>
<dbReference type="Gene3D" id="3.40.30.10">
    <property type="entry name" value="Glutaredoxin"/>
    <property type="match status" value="1"/>
</dbReference>
<dbReference type="InterPro" id="IPR010987">
    <property type="entry name" value="Glutathione-S-Trfase_C-like"/>
</dbReference>
<dbReference type="InterPro" id="IPR045074">
    <property type="entry name" value="GST_C_Tau"/>
</dbReference>
<dbReference type="PROSITE" id="PS50404">
    <property type="entry name" value="GST_NTER"/>
    <property type="match status" value="1"/>
</dbReference>
<dbReference type="AlphaFoldDB" id="A0A067KYB0"/>
<keyword evidence="1 3" id="KW-0808">Transferase</keyword>
<dbReference type="InterPro" id="IPR036249">
    <property type="entry name" value="Thioredoxin-like_sf"/>
</dbReference>
<dbReference type="PANTHER" id="PTHR11260:SF773">
    <property type="entry name" value="GLUTATHIONE S-TRANSFERASE U26"/>
    <property type="match status" value="1"/>
</dbReference>
<dbReference type="OrthoDB" id="4951845at2759"/>
<dbReference type="InterPro" id="IPR036282">
    <property type="entry name" value="Glutathione-S-Trfase_C_sf"/>
</dbReference>
<name>A0A067KYB0_JATCU</name>
<dbReference type="Pfam" id="PF02798">
    <property type="entry name" value="GST_N"/>
    <property type="match status" value="1"/>
</dbReference>
<dbReference type="InterPro" id="IPR040079">
    <property type="entry name" value="Glutathione_S-Trfase"/>
</dbReference>
<dbReference type="EMBL" id="KK914415">
    <property type="protein sequence ID" value="KDP37215.1"/>
    <property type="molecule type" value="Genomic_DNA"/>
</dbReference>
<evidence type="ECO:0000313" key="6">
    <source>
        <dbReference type="EMBL" id="KDP37215.1"/>
    </source>
</evidence>
<dbReference type="SFLD" id="SFLDG00358">
    <property type="entry name" value="Main_(cytGST)"/>
    <property type="match status" value="1"/>
</dbReference>
<feature type="domain" description="GST C-terminal" evidence="5">
    <location>
        <begin position="88"/>
        <end position="212"/>
    </location>
</feature>
<dbReference type="PANTHER" id="PTHR11260">
    <property type="entry name" value="GLUTATHIONE S-TRANSFERASE, GST, SUPERFAMILY, GST DOMAIN CONTAINING"/>
    <property type="match status" value="1"/>
</dbReference>
<dbReference type="SUPFAM" id="SSF47616">
    <property type="entry name" value="GST C-terminal domain-like"/>
    <property type="match status" value="1"/>
</dbReference>
<keyword evidence="7" id="KW-1185">Reference proteome</keyword>
<dbReference type="Gene3D" id="1.20.1050.10">
    <property type="match status" value="1"/>
</dbReference>
<evidence type="ECO:0000313" key="7">
    <source>
        <dbReference type="Proteomes" id="UP000027138"/>
    </source>
</evidence>
<comment type="subcellular location">
    <subcellularLocation>
        <location evidence="3">Cytoplasm</location>
        <location evidence="3">Cytosol</location>
    </subcellularLocation>
</comment>
<dbReference type="SFLD" id="SFLDG01152">
    <property type="entry name" value="Main.3:_Omega-_and_Tau-like"/>
    <property type="match status" value="1"/>
</dbReference>